<keyword evidence="6" id="KW-1185">Reference proteome</keyword>
<dbReference type="EMBL" id="AP024814">
    <property type="protein sequence ID" value="BCZ17286.1"/>
    <property type="molecule type" value="Genomic_DNA"/>
</dbReference>
<proteinExistence type="predicted"/>
<evidence type="ECO:0000256" key="2">
    <source>
        <dbReference type="ARBA" id="ARBA00012865"/>
    </source>
</evidence>
<dbReference type="InterPro" id="IPR011990">
    <property type="entry name" value="TPR-like_helical_dom_sf"/>
</dbReference>
<dbReference type="PANTHER" id="PTHR43628">
    <property type="entry name" value="ACTIVATOR OF C KINASE PROTEIN 1-RELATED"/>
    <property type="match status" value="1"/>
</dbReference>
<dbReference type="EC" id="3.5.2.6" evidence="2"/>
<dbReference type="SMART" id="SM00671">
    <property type="entry name" value="SEL1"/>
    <property type="match status" value="3"/>
</dbReference>
<dbReference type="InterPro" id="IPR006597">
    <property type="entry name" value="Sel1-like"/>
</dbReference>
<keyword evidence="3" id="KW-1015">Disulfide bond</keyword>
<evidence type="ECO:0000256" key="3">
    <source>
        <dbReference type="ARBA" id="ARBA00023157"/>
    </source>
</evidence>
<comment type="catalytic activity">
    <reaction evidence="1">
        <text>a beta-lactam + H2O = a substituted beta-amino acid</text>
        <dbReference type="Rhea" id="RHEA:20401"/>
        <dbReference type="ChEBI" id="CHEBI:15377"/>
        <dbReference type="ChEBI" id="CHEBI:35627"/>
        <dbReference type="ChEBI" id="CHEBI:140347"/>
        <dbReference type="EC" id="3.5.2.6"/>
    </reaction>
</comment>
<keyword evidence="4" id="KW-0046">Antibiotic resistance</keyword>
<dbReference type="PANTHER" id="PTHR43628:SF1">
    <property type="entry name" value="CHITIN SYNTHASE REGULATORY FACTOR 2-RELATED"/>
    <property type="match status" value="1"/>
</dbReference>
<dbReference type="Proteomes" id="UP000826775">
    <property type="component" value="Chromosome"/>
</dbReference>
<evidence type="ECO:0000256" key="4">
    <source>
        <dbReference type="ARBA" id="ARBA00023251"/>
    </source>
</evidence>
<organism evidence="5 6">
    <name type="scientific">Helicobacter gastrocanis</name>
    <dbReference type="NCBI Taxonomy" id="2849641"/>
    <lineage>
        <taxon>Bacteria</taxon>
        <taxon>Pseudomonadati</taxon>
        <taxon>Campylobacterota</taxon>
        <taxon>Epsilonproteobacteria</taxon>
        <taxon>Campylobacterales</taxon>
        <taxon>Helicobacteraceae</taxon>
        <taxon>Helicobacter</taxon>
    </lineage>
</organism>
<name>A0ABN6I114_9HELI</name>
<dbReference type="Pfam" id="PF08238">
    <property type="entry name" value="Sel1"/>
    <property type="match status" value="3"/>
</dbReference>
<evidence type="ECO:0000256" key="1">
    <source>
        <dbReference type="ARBA" id="ARBA00001526"/>
    </source>
</evidence>
<dbReference type="SUPFAM" id="SSF81901">
    <property type="entry name" value="HCP-like"/>
    <property type="match status" value="1"/>
</dbReference>
<evidence type="ECO:0000313" key="6">
    <source>
        <dbReference type="Proteomes" id="UP000826775"/>
    </source>
</evidence>
<dbReference type="InterPro" id="IPR052945">
    <property type="entry name" value="Mitotic_Regulator"/>
</dbReference>
<reference evidence="5 6" key="1">
    <citation type="submission" date="2021-07" db="EMBL/GenBank/DDBJ databases">
        <title>Novel Helicobacter sp. Isolated from a dog.</title>
        <authorList>
            <person name="Rimbara E."/>
            <person name="Suzuki M."/>
        </authorList>
    </citation>
    <scope>NUCLEOTIDE SEQUENCE [LARGE SCALE GENOMIC DNA]</scope>
    <source>
        <strain evidence="6">NHP19-003</strain>
    </source>
</reference>
<protein>
    <recommendedName>
        <fullName evidence="2">beta-lactamase</fullName>
        <ecNumber evidence="2">3.5.2.6</ecNumber>
    </recommendedName>
</protein>
<evidence type="ECO:0000313" key="5">
    <source>
        <dbReference type="EMBL" id="BCZ17286.1"/>
    </source>
</evidence>
<accession>A0ABN6I114</accession>
<gene>
    <name evidence="5" type="ORF">NHP190003_05680</name>
</gene>
<sequence length="168" mass="18968">MLLYPHGKVFMKQKLFKTMVAGLCYFLGGCGESENENVSVDQYLPKAEQAYRDKDYKVALKYFNKAVGLGDAHAYGGLGVLYHNGYGVRKDYSKALDYFAKAAQMGDAGAVQNIGCMYYWGLGVDPDRARAREYFKKSRQMGLRVMGLCDTDAQMFPKVQQMQIKQTF</sequence>
<dbReference type="Gene3D" id="1.25.40.10">
    <property type="entry name" value="Tetratricopeptide repeat domain"/>
    <property type="match status" value="1"/>
</dbReference>